<dbReference type="GO" id="GO:0000160">
    <property type="term" value="P:phosphorelay signal transduction system"/>
    <property type="evidence" value="ECO:0007669"/>
    <property type="project" value="UniProtKB-KW"/>
</dbReference>
<evidence type="ECO:0000313" key="8">
    <source>
        <dbReference type="EMBL" id="QOL32590.1"/>
    </source>
</evidence>
<dbReference type="PANTHER" id="PTHR24421">
    <property type="entry name" value="NITRATE/NITRITE SENSOR PROTEIN NARX-RELATED"/>
    <property type="match status" value="1"/>
</dbReference>
<dbReference type="PANTHER" id="PTHR24421:SF10">
    <property type="entry name" value="NITRATE_NITRITE SENSOR PROTEIN NARQ"/>
    <property type="match status" value="1"/>
</dbReference>
<feature type="transmembrane region" description="Helical" evidence="6">
    <location>
        <begin position="102"/>
        <end position="127"/>
    </location>
</feature>
<feature type="transmembrane region" description="Helical" evidence="6">
    <location>
        <begin position="45"/>
        <end position="70"/>
    </location>
</feature>
<dbReference type="EMBL" id="MWWZ01000009">
    <property type="protein sequence ID" value="OZG66494.1"/>
    <property type="molecule type" value="Genomic_DNA"/>
</dbReference>
<evidence type="ECO:0000313" key="10">
    <source>
        <dbReference type="Proteomes" id="UP000593943"/>
    </source>
</evidence>
<keyword evidence="6" id="KW-0812">Transmembrane</keyword>
<gene>
    <name evidence="8" type="ORF">BE0216_09170</name>
    <name evidence="7" type="ORF">BEUL_1658</name>
</gene>
<sequence>MIAAARMLPTRGFAMCGAIALAVAITMGEAAVAYAYGFAWGHLSYALVMVAAVLAMPRWPMAAAILVLIADMIAPMLPFHTSGMLGLAVIVALAAIGYRHTIVGLCAAVLAGCAESWSFVTMFGLPASRMLAPNQLMNLVYYAGFAVLGVLLRQAVHAERLRHELRLSRWREATAARLHDRICNDLSCLVLRVDQINNGEDQNLAGIRQGLADALNDVRAVVSALESPHTRDAAVLRVDDGLQARLQGHVGRLADLGIQGEVLCADGIEEGLDEQGRNLALSAVDELFGNIAKYASPEDGYTFVIQRDAATLTISVADTPNHSKAPSGGGGSGMARLRRSAEALGGSCVVESSPEAWSCQLRIPYA</sequence>
<dbReference type="Proteomes" id="UP000593943">
    <property type="component" value="Chromosome"/>
</dbReference>
<dbReference type="InterPro" id="IPR050482">
    <property type="entry name" value="Sensor_HK_TwoCompSys"/>
</dbReference>
<evidence type="ECO:0000313" key="9">
    <source>
        <dbReference type="Proteomes" id="UP000216057"/>
    </source>
</evidence>
<accession>A0A261G526</accession>
<feature type="transmembrane region" description="Helical" evidence="6">
    <location>
        <begin position="77"/>
        <end position="96"/>
    </location>
</feature>
<dbReference type="OrthoDB" id="3240431at2"/>
<comment type="catalytic activity">
    <reaction evidence="1">
        <text>ATP + protein L-histidine = ADP + protein N-phospho-L-histidine.</text>
        <dbReference type="EC" id="2.7.13.3"/>
    </reaction>
</comment>
<organism evidence="7 9">
    <name type="scientific">Bifidobacterium eulemuris</name>
    <dbReference type="NCBI Taxonomy" id="1765219"/>
    <lineage>
        <taxon>Bacteria</taxon>
        <taxon>Bacillati</taxon>
        <taxon>Actinomycetota</taxon>
        <taxon>Actinomycetes</taxon>
        <taxon>Bifidobacteriales</taxon>
        <taxon>Bifidobacteriaceae</taxon>
        <taxon>Bifidobacterium</taxon>
    </lineage>
</organism>
<dbReference type="AlphaFoldDB" id="A0A261G526"/>
<keyword evidence="5" id="KW-0902">Two-component regulatory system</keyword>
<keyword evidence="6" id="KW-0472">Membrane</keyword>
<keyword evidence="4 7" id="KW-0418">Kinase</keyword>
<evidence type="ECO:0000256" key="6">
    <source>
        <dbReference type="SAM" id="Phobius"/>
    </source>
</evidence>
<dbReference type="EMBL" id="CP062938">
    <property type="protein sequence ID" value="QOL32590.1"/>
    <property type="molecule type" value="Genomic_DNA"/>
</dbReference>
<name>A0A261G526_9BIFI</name>
<dbReference type="EC" id="2.7.13.3" evidence="2"/>
<keyword evidence="6" id="KW-1133">Transmembrane helix</keyword>
<evidence type="ECO:0000256" key="2">
    <source>
        <dbReference type="ARBA" id="ARBA00012438"/>
    </source>
</evidence>
<dbReference type="Proteomes" id="UP000216057">
    <property type="component" value="Unassembled WGS sequence"/>
</dbReference>
<dbReference type="SUPFAM" id="SSF55874">
    <property type="entry name" value="ATPase domain of HSP90 chaperone/DNA topoisomerase II/histidine kinase"/>
    <property type="match status" value="1"/>
</dbReference>
<evidence type="ECO:0000313" key="7">
    <source>
        <dbReference type="EMBL" id="OZG66494.1"/>
    </source>
</evidence>
<dbReference type="Gene3D" id="3.30.565.10">
    <property type="entry name" value="Histidine kinase-like ATPase, C-terminal domain"/>
    <property type="match status" value="1"/>
</dbReference>
<dbReference type="GO" id="GO:0004673">
    <property type="term" value="F:protein histidine kinase activity"/>
    <property type="evidence" value="ECO:0007669"/>
    <property type="project" value="UniProtKB-EC"/>
</dbReference>
<reference evidence="8 10" key="2">
    <citation type="submission" date="2020-10" db="EMBL/GenBank/DDBJ databases">
        <title>Genome sequencing of Bifidobacterium eulemuris_DSMZ_100216.</title>
        <authorList>
            <person name="Kim J."/>
        </authorList>
    </citation>
    <scope>NUCLEOTIDE SEQUENCE [LARGE SCALE GENOMIC DNA]</scope>
    <source>
        <strain evidence="8 10">DSM 100216</strain>
    </source>
</reference>
<dbReference type="KEGG" id="beu:BE0216_09170"/>
<keyword evidence="3" id="KW-0808">Transferase</keyword>
<protein>
    <recommendedName>
        <fullName evidence="2">histidine kinase</fullName>
        <ecNumber evidence="2">2.7.13.3</ecNumber>
    </recommendedName>
</protein>
<feature type="transmembrane region" description="Helical" evidence="6">
    <location>
        <begin position="139"/>
        <end position="156"/>
    </location>
</feature>
<proteinExistence type="predicted"/>
<keyword evidence="10" id="KW-1185">Reference proteome</keyword>
<evidence type="ECO:0000256" key="5">
    <source>
        <dbReference type="ARBA" id="ARBA00023012"/>
    </source>
</evidence>
<evidence type="ECO:0000256" key="1">
    <source>
        <dbReference type="ARBA" id="ARBA00000085"/>
    </source>
</evidence>
<dbReference type="InterPro" id="IPR036890">
    <property type="entry name" value="HATPase_C_sf"/>
</dbReference>
<evidence type="ECO:0000256" key="3">
    <source>
        <dbReference type="ARBA" id="ARBA00022679"/>
    </source>
</evidence>
<reference evidence="7 9" key="1">
    <citation type="journal article" date="2017" name="BMC Genomics">
        <title>Comparative genomic and phylogenomic analyses of the Bifidobacteriaceae family.</title>
        <authorList>
            <person name="Lugli G.A."/>
            <person name="Milani C."/>
            <person name="Turroni F."/>
            <person name="Duranti S."/>
            <person name="Mancabelli L."/>
            <person name="Mangifesta M."/>
            <person name="Ferrario C."/>
            <person name="Modesto M."/>
            <person name="Mattarelli P."/>
            <person name="Jiri K."/>
            <person name="van Sinderen D."/>
            <person name="Ventura M."/>
        </authorList>
    </citation>
    <scope>NUCLEOTIDE SEQUENCE [LARGE SCALE GENOMIC DNA]</scope>
    <source>
        <strain evidence="7 9">DSM 100216</strain>
    </source>
</reference>
<evidence type="ECO:0000256" key="4">
    <source>
        <dbReference type="ARBA" id="ARBA00022777"/>
    </source>
</evidence>
<dbReference type="RefSeq" id="WP_143249321.1">
    <property type="nucleotide sequence ID" value="NZ_CP062938.1"/>
</dbReference>